<dbReference type="AlphaFoldDB" id="A0A6A5Z6R7"/>
<dbReference type="InterPro" id="IPR010730">
    <property type="entry name" value="HET"/>
</dbReference>
<dbReference type="PANTHER" id="PTHR33112:SF9">
    <property type="entry name" value="HETEROKARYON INCOMPATIBILITY DOMAIN-CONTAINING PROTEIN"/>
    <property type="match status" value="1"/>
</dbReference>
<keyword evidence="3" id="KW-1185">Reference proteome</keyword>
<accession>A0A6A5Z6R7</accession>
<feature type="domain" description="Heterokaryon incompatibility" evidence="1">
    <location>
        <begin position="169"/>
        <end position="311"/>
    </location>
</feature>
<evidence type="ECO:0000259" key="1">
    <source>
        <dbReference type="Pfam" id="PF06985"/>
    </source>
</evidence>
<dbReference type="Pfam" id="PF06985">
    <property type="entry name" value="HET"/>
    <property type="match status" value="1"/>
</dbReference>
<dbReference type="OrthoDB" id="8300194at2759"/>
<sequence>MPCNICCGLVIVNHWRESSSKFCKEVAGRDLQTSSELGCTGCRLIYDAVKFCSGYTLEPSLFDIVLFLVHPCRIEIRSKNGLHRMLHPYTIHPTPYTAIQRRQLLELKPPSQEFAIDRVRRWLHTCLTKHEQCKTRTRDKTLLPTRVLDVGNSHSSPRLHVSSGASGLYAALSHRWGSSTFTTTTENFNDHSLSIPMEHFPATFREAVELVRALGLQYLWIDSICIVQDDSRDWEREASRMADVYSNAQINLVADWATDSRRGLFSKTPISGQSFTHRDDVGQEHDIFVTDQCFESKNRSVLDDRGWVLQETVLPTRYVRFGNAELVWKCLERHSCQCGYPVNQAGKLNPEDHFRQILRRTSPGGEHLSVTAGDWHDIVESYTKRQVTFKTDRLPAIEGIANRTGLSYYIAGMWRNWLIESLLWYVIPFNGPSEDLPPNYAPSWSWASVTLPVKFAECKHRVPIWEIGAIRSAALWGDRQRPYMHTSIELRTSSFPAQIESEDEVFLILGYGDKRKRKECKVILDRSRDQGTWQEADILIIPSDTSAGQEWTHGIAVMGLPREQQVTGYTRIGFAWLRNRDLRDHKWGKKHSVVIF</sequence>
<organism evidence="2 3">
    <name type="scientific">Lophiotrema nucula</name>
    <dbReference type="NCBI Taxonomy" id="690887"/>
    <lineage>
        <taxon>Eukaryota</taxon>
        <taxon>Fungi</taxon>
        <taxon>Dikarya</taxon>
        <taxon>Ascomycota</taxon>
        <taxon>Pezizomycotina</taxon>
        <taxon>Dothideomycetes</taxon>
        <taxon>Pleosporomycetidae</taxon>
        <taxon>Pleosporales</taxon>
        <taxon>Lophiotremataceae</taxon>
        <taxon>Lophiotrema</taxon>
    </lineage>
</organism>
<dbReference type="PANTHER" id="PTHR33112">
    <property type="entry name" value="DOMAIN PROTEIN, PUTATIVE-RELATED"/>
    <property type="match status" value="1"/>
</dbReference>
<dbReference type="Proteomes" id="UP000799770">
    <property type="component" value="Unassembled WGS sequence"/>
</dbReference>
<evidence type="ECO:0000313" key="3">
    <source>
        <dbReference type="Proteomes" id="UP000799770"/>
    </source>
</evidence>
<protein>
    <submittedName>
        <fullName evidence="2">Heterokaryon incompatibility protein-domain-containing protein</fullName>
    </submittedName>
</protein>
<evidence type="ECO:0000313" key="2">
    <source>
        <dbReference type="EMBL" id="KAF2115122.1"/>
    </source>
</evidence>
<gene>
    <name evidence="2" type="ORF">BDV96DRAFT_687840</name>
</gene>
<dbReference type="EMBL" id="ML977324">
    <property type="protein sequence ID" value="KAF2115122.1"/>
    <property type="molecule type" value="Genomic_DNA"/>
</dbReference>
<proteinExistence type="predicted"/>
<name>A0A6A5Z6R7_9PLEO</name>
<reference evidence="2" key="1">
    <citation type="journal article" date="2020" name="Stud. Mycol.">
        <title>101 Dothideomycetes genomes: a test case for predicting lifestyles and emergence of pathogens.</title>
        <authorList>
            <person name="Haridas S."/>
            <person name="Albert R."/>
            <person name="Binder M."/>
            <person name="Bloem J."/>
            <person name="Labutti K."/>
            <person name="Salamov A."/>
            <person name="Andreopoulos B."/>
            <person name="Baker S."/>
            <person name="Barry K."/>
            <person name="Bills G."/>
            <person name="Bluhm B."/>
            <person name="Cannon C."/>
            <person name="Castanera R."/>
            <person name="Culley D."/>
            <person name="Daum C."/>
            <person name="Ezra D."/>
            <person name="Gonzalez J."/>
            <person name="Henrissat B."/>
            <person name="Kuo A."/>
            <person name="Liang C."/>
            <person name="Lipzen A."/>
            <person name="Lutzoni F."/>
            <person name="Magnuson J."/>
            <person name="Mondo S."/>
            <person name="Nolan M."/>
            <person name="Ohm R."/>
            <person name="Pangilinan J."/>
            <person name="Park H.-J."/>
            <person name="Ramirez L."/>
            <person name="Alfaro M."/>
            <person name="Sun H."/>
            <person name="Tritt A."/>
            <person name="Yoshinaga Y."/>
            <person name="Zwiers L.-H."/>
            <person name="Turgeon B."/>
            <person name="Goodwin S."/>
            <person name="Spatafora J."/>
            <person name="Crous P."/>
            <person name="Grigoriev I."/>
        </authorList>
    </citation>
    <scope>NUCLEOTIDE SEQUENCE</scope>
    <source>
        <strain evidence="2">CBS 627.86</strain>
    </source>
</reference>